<dbReference type="Proteomes" id="UP001066276">
    <property type="component" value="Chromosome 1_2"/>
</dbReference>
<dbReference type="AlphaFoldDB" id="A0AAV7VXN0"/>
<reference evidence="1" key="1">
    <citation type="journal article" date="2022" name="bioRxiv">
        <title>Sequencing and chromosome-scale assembly of the giantPleurodeles waltlgenome.</title>
        <authorList>
            <person name="Brown T."/>
            <person name="Elewa A."/>
            <person name="Iarovenko S."/>
            <person name="Subramanian E."/>
            <person name="Araus A.J."/>
            <person name="Petzold A."/>
            <person name="Susuki M."/>
            <person name="Suzuki K.-i.T."/>
            <person name="Hayashi T."/>
            <person name="Toyoda A."/>
            <person name="Oliveira C."/>
            <person name="Osipova E."/>
            <person name="Leigh N.D."/>
            <person name="Simon A."/>
            <person name="Yun M.H."/>
        </authorList>
    </citation>
    <scope>NUCLEOTIDE SEQUENCE</scope>
    <source>
        <strain evidence="1">20211129_DDA</strain>
        <tissue evidence="1">Liver</tissue>
    </source>
</reference>
<protein>
    <submittedName>
        <fullName evidence="1">Uncharacterized protein</fullName>
    </submittedName>
</protein>
<organism evidence="1 2">
    <name type="scientific">Pleurodeles waltl</name>
    <name type="common">Iberian ribbed newt</name>
    <dbReference type="NCBI Taxonomy" id="8319"/>
    <lineage>
        <taxon>Eukaryota</taxon>
        <taxon>Metazoa</taxon>
        <taxon>Chordata</taxon>
        <taxon>Craniata</taxon>
        <taxon>Vertebrata</taxon>
        <taxon>Euteleostomi</taxon>
        <taxon>Amphibia</taxon>
        <taxon>Batrachia</taxon>
        <taxon>Caudata</taxon>
        <taxon>Salamandroidea</taxon>
        <taxon>Salamandridae</taxon>
        <taxon>Pleurodelinae</taxon>
        <taxon>Pleurodeles</taxon>
    </lineage>
</organism>
<sequence>MRLGFGAEKKHTGEMDLALPPRYQAATTEEGTDTSSFLRAILPKMTDIVFDSPLEFQRAHQLGRKRKDETSKPCPIIAYLLRHEQACQLLLVARAHGPPKHKTTRFA</sequence>
<keyword evidence="2" id="KW-1185">Reference proteome</keyword>
<dbReference type="Gene3D" id="3.30.70.1820">
    <property type="entry name" value="L1 transposable element, RRM domain"/>
    <property type="match status" value="1"/>
</dbReference>
<comment type="caution">
    <text evidence="1">The sequence shown here is derived from an EMBL/GenBank/DDBJ whole genome shotgun (WGS) entry which is preliminary data.</text>
</comment>
<gene>
    <name evidence="1" type="ORF">NDU88_001868</name>
</gene>
<proteinExistence type="predicted"/>
<name>A0AAV7VXN0_PLEWA</name>
<dbReference type="EMBL" id="JANPWB010000002">
    <property type="protein sequence ID" value="KAJ1206463.1"/>
    <property type="molecule type" value="Genomic_DNA"/>
</dbReference>
<evidence type="ECO:0000313" key="2">
    <source>
        <dbReference type="Proteomes" id="UP001066276"/>
    </source>
</evidence>
<evidence type="ECO:0000313" key="1">
    <source>
        <dbReference type="EMBL" id="KAJ1206463.1"/>
    </source>
</evidence>
<accession>A0AAV7VXN0</accession>